<dbReference type="Proteomes" id="UP000176547">
    <property type="component" value="Unassembled WGS sequence"/>
</dbReference>
<evidence type="ECO:0000313" key="2">
    <source>
        <dbReference type="Proteomes" id="UP000176547"/>
    </source>
</evidence>
<sequence>MKKILASLLLLFLWLWPQFSLGGENRISPPVAAKMAKPAHFHTLRIRLWSGGPALELARLDARQSRDLGQKMRQAASRGELSPYPGCHKFYLEFRNVEYELAHGLSIHINGKPVKIPDDFGPGSNSFEVEVCDGEGALMLTEVERWIGSEAFIRVHSPWKRPDIHYPPSGVLRTCAGAEISAGKCGAKLMEKKELEFGELYRLIHERADSSYHFAK</sequence>
<evidence type="ECO:0000313" key="1">
    <source>
        <dbReference type="EMBL" id="OGE74619.1"/>
    </source>
</evidence>
<accession>A0A1F5NAF4</accession>
<proteinExistence type="predicted"/>
<dbReference type="EMBL" id="MFEG01000050">
    <property type="protein sequence ID" value="OGE74619.1"/>
    <property type="molecule type" value="Genomic_DNA"/>
</dbReference>
<reference evidence="1 2" key="1">
    <citation type="journal article" date="2016" name="Nat. Commun.">
        <title>Thousands of microbial genomes shed light on interconnected biogeochemical processes in an aquifer system.</title>
        <authorList>
            <person name="Anantharaman K."/>
            <person name="Brown C.T."/>
            <person name="Hug L.A."/>
            <person name="Sharon I."/>
            <person name="Castelle C.J."/>
            <person name="Probst A.J."/>
            <person name="Thomas B.C."/>
            <person name="Singh A."/>
            <person name="Wilkins M.J."/>
            <person name="Karaoz U."/>
            <person name="Brodie E.L."/>
            <person name="Williams K.H."/>
            <person name="Hubbard S.S."/>
            <person name="Banfield J.F."/>
        </authorList>
    </citation>
    <scope>NUCLEOTIDE SEQUENCE [LARGE SCALE GENOMIC DNA]</scope>
</reference>
<organism evidence="1 2">
    <name type="scientific">Candidatus Doudnabacteria bacterium RIFCSPHIGHO2_01_52_17</name>
    <dbReference type="NCBI Taxonomy" id="1817820"/>
    <lineage>
        <taxon>Bacteria</taxon>
        <taxon>Candidatus Doudnaibacteriota</taxon>
    </lineage>
</organism>
<gene>
    <name evidence="1" type="ORF">A3K06_00165</name>
</gene>
<dbReference type="AlphaFoldDB" id="A0A1F5NAF4"/>
<comment type="caution">
    <text evidence="1">The sequence shown here is derived from an EMBL/GenBank/DDBJ whole genome shotgun (WGS) entry which is preliminary data.</text>
</comment>
<name>A0A1F5NAF4_9BACT</name>
<protein>
    <submittedName>
        <fullName evidence="1">Uncharacterized protein</fullName>
    </submittedName>
</protein>